<proteinExistence type="predicted"/>
<evidence type="ECO:0000256" key="1">
    <source>
        <dbReference type="SAM" id="SignalP"/>
    </source>
</evidence>
<dbReference type="OrthoDB" id="2280159at2759"/>
<evidence type="ECO:0000313" key="2">
    <source>
        <dbReference type="EMBL" id="CEP15264.1"/>
    </source>
</evidence>
<evidence type="ECO:0000313" key="3">
    <source>
        <dbReference type="Proteomes" id="UP000054107"/>
    </source>
</evidence>
<organism evidence="2 3">
    <name type="scientific">Parasitella parasitica</name>
    <dbReference type="NCBI Taxonomy" id="35722"/>
    <lineage>
        <taxon>Eukaryota</taxon>
        <taxon>Fungi</taxon>
        <taxon>Fungi incertae sedis</taxon>
        <taxon>Mucoromycota</taxon>
        <taxon>Mucoromycotina</taxon>
        <taxon>Mucoromycetes</taxon>
        <taxon>Mucorales</taxon>
        <taxon>Mucorineae</taxon>
        <taxon>Mucoraceae</taxon>
        <taxon>Parasitella</taxon>
    </lineage>
</organism>
<sequence length="472" mass="48091">MKLAKLSSLLLVPLALCATVPGAEKFDANTEAYLEAQFKKQAELITVLALQTEFVNFLGDSMNLANEVIAEESKKAGLENGPQNVGDLLELMFHKSSLYRAQVATNATAVDNPFQNLINGIGGAINGGINSIGGAINGVTGAVGSVLNGGKNATNATVTHTNGTNTSGSNPLGDLFGNIANGVGGVVNGVGGLVGNVTSGVTNGVGGLVGNVTGGISGALGNITTGVGGALGNLTHVITDNGLSNGLGGLIGSITNTTGNILGGLTNGIVNNDVLKSITSFAGTALGGLLNGSLSIGDIISNAIEQINKFAGGDNPLGKFIQSLAVYLSHNQDGLVANLIKTSTFINAVSNTVVSIAKAIVGNVTDGIKTAIFKAVSGIVGKIFGGGLFGLHRLQTMSSEEVETLQNIFVDAVRAQSPAGASYIQQIFDIVGEVVKKMFVADPNFLSFLTNPSEENLRKAFTTFYRTVTEHN</sequence>
<feature type="signal peptide" evidence="1">
    <location>
        <begin position="1"/>
        <end position="17"/>
    </location>
</feature>
<dbReference type="Proteomes" id="UP000054107">
    <property type="component" value="Unassembled WGS sequence"/>
</dbReference>
<keyword evidence="3" id="KW-1185">Reference proteome</keyword>
<reference evidence="2 3" key="1">
    <citation type="submission" date="2014-09" db="EMBL/GenBank/DDBJ databases">
        <authorList>
            <person name="Ellenberger Sabrina"/>
        </authorList>
    </citation>
    <scope>NUCLEOTIDE SEQUENCE [LARGE SCALE GENOMIC DNA]</scope>
    <source>
        <strain evidence="2 3">CBS 412.66</strain>
    </source>
</reference>
<gene>
    <name evidence="2" type="primary">PARPA_09469.1 scaffold 36645</name>
</gene>
<keyword evidence="1" id="KW-0732">Signal</keyword>
<accession>A0A0B7NIB3</accession>
<protein>
    <submittedName>
        <fullName evidence="2">Uncharacterized protein</fullName>
    </submittedName>
</protein>
<name>A0A0B7NIB3_9FUNG</name>
<feature type="chain" id="PRO_5002120405" evidence="1">
    <location>
        <begin position="18"/>
        <end position="472"/>
    </location>
</feature>
<dbReference type="EMBL" id="LN732021">
    <property type="protein sequence ID" value="CEP15264.1"/>
    <property type="molecule type" value="Genomic_DNA"/>
</dbReference>
<dbReference type="AlphaFoldDB" id="A0A0B7NIB3"/>
<dbReference type="STRING" id="35722.A0A0B7NIB3"/>